<dbReference type="SUPFAM" id="SSF48726">
    <property type="entry name" value="Immunoglobulin"/>
    <property type="match status" value="1"/>
</dbReference>
<dbReference type="Ensembl" id="ENSAPOT00000000189.1">
    <property type="protein sequence ID" value="ENSAPOP00000027843.1"/>
    <property type="gene ID" value="ENSAPOG00000012646.1"/>
</dbReference>
<reference evidence="2" key="2">
    <citation type="submission" date="2025-09" db="UniProtKB">
        <authorList>
            <consortium name="Ensembl"/>
        </authorList>
    </citation>
    <scope>IDENTIFICATION</scope>
</reference>
<accession>A0A3Q1GCC4</accession>
<evidence type="ECO:0000313" key="2">
    <source>
        <dbReference type="Ensembl" id="ENSAPOP00000027843.1"/>
    </source>
</evidence>
<reference evidence="2" key="1">
    <citation type="submission" date="2025-08" db="UniProtKB">
        <authorList>
            <consortium name="Ensembl"/>
        </authorList>
    </citation>
    <scope>IDENTIFICATION</scope>
</reference>
<evidence type="ECO:0008006" key="4">
    <source>
        <dbReference type="Google" id="ProtNLM"/>
    </source>
</evidence>
<dbReference type="Gene3D" id="2.60.40.10">
    <property type="entry name" value="Immunoglobulins"/>
    <property type="match status" value="1"/>
</dbReference>
<organism evidence="2 3">
    <name type="scientific">Acanthochromis polyacanthus</name>
    <name type="common">spiny chromis</name>
    <dbReference type="NCBI Taxonomy" id="80966"/>
    <lineage>
        <taxon>Eukaryota</taxon>
        <taxon>Metazoa</taxon>
        <taxon>Chordata</taxon>
        <taxon>Craniata</taxon>
        <taxon>Vertebrata</taxon>
        <taxon>Euteleostomi</taxon>
        <taxon>Actinopterygii</taxon>
        <taxon>Neopterygii</taxon>
        <taxon>Teleostei</taxon>
        <taxon>Neoteleostei</taxon>
        <taxon>Acanthomorphata</taxon>
        <taxon>Ovalentaria</taxon>
        <taxon>Pomacentridae</taxon>
        <taxon>Acanthochromis</taxon>
    </lineage>
</organism>
<evidence type="ECO:0000313" key="3">
    <source>
        <dbReference type="Proteomes" id="UP000257200"/>
    </source>
</evidence>
<dbReference type="InParanoid" id="A0A3Q1GCC4"/>
<keyword evidence="3" id="KW-1185">Reference proteome</keyword>
<dbReference type="AlphaFoldDB" id="A0A3Q1GCC4"/>
<evidence type="ECO:0000256" key="1">
    <source>
        <dbReference type="SAM" id="SignalP"/>
    </source>
</evidence>
<feature type="signal peptide" evidence="1">
    <location>
        <begin position="1"/>
        <end position="17"/>
    </location>
</feature>
<keyword evidence="1" id="KW-0732">Signal</keyword>
<dbReference type="InterPro" id="IPR036179">
    <property type="entry name" value="Ig-like_dom_sf"/>
</dbReference>
<dbReference type="InterPro" id="IPR013783">
    <property type="entry name" value="Ig-like_fold"/>
</dbReference>
<dbReference type="STRING" id="80966.ENSAPOP00000027843"/>
<feature type="chain" id="PRO_5018635212" description="Immunoglobulin V-set domain-containing protein" evidence="1">
    <location>
        <begin position="18"/>
        <end position="159"/>
    </location>
</feature>
<protein>
    <recommendedName>
        <fullName evidence="4">Immunoglobulin V-set domain-containing protein</fullName>
    </recommendedName>
</protein>
<proteinExistence type="predicted"/>
<sequence>MVYQLLLLNNCSLFLHAGREGCRKADVEMTILEPKVEDIFLNRKGTVICHVQIHKGDVDKILWQDENNTDMAGAFKVPTKGKKGTFSLPLEITYDEWAEGKKRYCVVESEDCCVIFMYLKFWYHTSECSDTLQVMLLLRLQYYSKVLFLIRSVTTCKIL</sequence>
<dbReference type="Proteomes" id="UP000257200">
    <property type="component" value="Unplaced"/>
</dbReference>
<name>A0A3Q1GCC4_9TELE</name>